<dbReference type="EMBL" id="WIXE01004773">
    <property type="protein sequence ID" value="KAK5982733.1"/>
    <property type="molecule type" value="Genomic_DNA"/>
</dbReference>
<feature type="region of interest" description="Disordered" evidence="2">
    <location>
        <begin position="85"/>
        <end position="133"/>
    </location>
</feature>
<evidence type="ECO:0000313" key="4">
    <source>
        <dbReference type="Proteomes" id="UP001331761"/>
    </source>
</evidence>
<feature type="coiled-coil region" evidence="1">
    <location>
        <begin position="136"/>
        <end position="186"/>
    </location>
</feature>
<organism evidence="3 4">
    <name type="scientific">Trichostrongylus colubriformis</name>
    <name type="common">Black scour worm</name>
    <dbReference type="NCBI Taxonomy" id="6319"/>
    <lineage>
        <taxon>Eukaryota</taxon>
        <taxon>Metazoa</taxon>
        <taxon>Ecdysozoa</taxon>
        <taxon>Nematoda</taxon>
        <taxon>Chromadorea</taxon>
        <taxon>Rhabditida</taxon>
        <taxon>Rhabditina</taxon>
        <taxon>Rhabditomorpha</taxon>
        <taxon>Strongyloidea</taxon>
        <taxon>Trichostrongylidae</taxon>
        <taxon>Trichostrongylus</taxon>
    </lineage>
</organism>
<dbReference type="Proteomes" id="UP001331761">
    <property type="component" value="Unassembled WGS sequence"/>
</dbReference>
<reference evidence="3 4" key="1">
    <citation type="submission" date="2019-10" db="EMBL/GenBank/DDBJ databases">
        <title>Assembly and Annotation for the nematode Trichostrongylus colubriformis.</title>
        <authorList>
            <person name="Martin J."/>
        </authorList>
    </citation>
    <scope>NUCLEOTIDE SEQUENCE [LARGE SCALE GENOMIC DNA]</scope>
    <source>
        <strain evidence="3">G859</strain>
        <tissue evidence="3">Whole worm</tissue>
    </source>
</reference>
<evidence type="ECO:0000256" key="1">
    <source>
        <dbReference type="SAM" id="Coils"/>
    </source>
</evidence>
<accession>A0AAN8GCV8</accession>
<evidence type="ECO:0000256" key="2">
    <source>
        <dbReference type="SAM" id="MobiDB-lite"/>
    </source>
</evidence>
<gene>
    <name evidence="3" type="ORF">GCK32_011108</name>
</gene>
<evidence type="ECO:0000313" key="3">
    <source>
        <dbReference type="EMBL" id="KAK5982733.1"/>
    </source>
</evidence>
<keyword evidence="4" id="KW-1185">Reference proteome</keyword>
<protein>
    <submittedName>
        <fullName evidence="3">Uncharacterized protein</fullName>
    </submittedName>
</protein>
<name>A0AAN8GCV8_TRICO</name>
<comment type="caution">
    <text evidence="3">The sequence shown here is derived from an EMBL/GenBank/DDBJ whole genome shotgun (WGS) entry which is preliminary data.</text>
</comment>
<proteinExistence type="predicted"/>
<sequence length="197" mass="22315">MSGAHGSTAHIVPKQGNLLLQDVLQDDIERVAIDQHQQLDRQSHALIEIRTAITEANQQDSLEFQEQMSTAVSKVQSTLHSALSAISEQSRDKPAISLQEDEPMEERLNEEPLVQQEPSAQQPSPAPEGIPMPYQEREAVEENAEFLEEIEAVEEEEEAVPQEDLRERVRQQNASMRRQIEDEIRQLRQSCTTSSIL</sequence>
<keyword evidence="1" id="KW-0175">Coiled coil</keyword>
<dbReference type="AlphaFoldDB" id="A0AAN8GCV8"/>